<dbReference type="Gene3D" id="3.90.1310.10">
    <property type="entry name" value="Penicillin-binding protein 2a (Domain 2)"/>
    <property type="match status" value="2"/>
</dbReference>
<evidence type="ECO:0000256" key="3">
    <source>
        <dbReference type="ARBA" id="ARBA00007171"/>
    </source>
</evidence>
<keyword evidence="7" id="KW-0573">Peptidoglycan synthesis</keyword>
<dbReference type="Pfam" id="PF03717">
    <property type="entry name" value="PBP_dimer"/>
    <property type="match status" value="1"/>
</dbReference>
<dbReference type="GO" id="GO:0008658">
    <property type="term" value="F:penicillin binding"/>
    <property type="evidence" value="ECO:0007669"/>
    <property type="project" value="InterPro"/>
</dbReference>
<dbReference type="Pfam" id="PF00905">
    <property type="entry name" value="Transpeptidase"/>
    <property type="match status" value="1"/>
</dbReference>
<keyword evidence="6" id="KW-0133">Cell shape</keyword>
<dbReference type="OrthoDB" id="9757901at2"/>
<dbReference type="Proteomes" id="UP000003011">
    <property type="component" value="Unassembled WGS sequence"/>
</dbReference>
<evidence type="ECO:0000313" key="15">
    <source>
        <dbReference type="Proteomes" id="UP000003011"/>
    </source>
</evidence>
<evidence type="ECO:0000313" key="14">
    <source>
        <dbReference type="EMBL" id="EHI56042.1"/>
    </source>
</evidence>
<dbReference type="GO" id="GO:0009252">
    <property type="term" value="P:peptidoglycan biosynthetic process"/>
    <property type="evidence" value="ECO:0007669"/>
    <property type="project" value="UniProtKB-KW"/>
</dbReference>
<evidence type="ECO:0000256" key="4">
    <source>
        <dbReference type="ARBA" id="ARBA00022475"/>
    </source>
</evidence>
<dbReference type="SUPFAM" id="SSF56519">
    <property type="entry name" value="Penicillin binding protein dimerisation domain"/>
    <property type="match status" value="1"/>
</dbReference>
<reference evidence="14 15" key="1">
    <citation type="submission" date="2011-08" db="EMBL/GenBank/DDBJ databases">
        <title>The Genome Sequence of Johnsonella ignava ATCC 51276.</title>
        <authorList>
            <consortium name="The Broad Institute Genome Sequencing Platform"/>
            <person name="Earl A."/>
            <person name="Ward D."/>
            <person name="Feldgarden M."/>
            <person name="Gevers D."/>
            <person name="Izard J."/>
            <person name="Blanton J.M."/>
            <person name="Baranova O.V."/>
            <person name="Dewhirst F.E."/>
            <person name="Young S.K."/>
            <person name="Zeng Q."/>
            <person name="Gargeya S."/>
            <person name="Fitzgerald M."/>
            <person name="Haas B."/>
            <person name="Abouelleil A."/>
            <person name="Alvarado L."/>
            <person name="Arachchi H.M."/>
            <person name="Berlin A."/>
            <person name="Brown A."/>
            <person name="Chapman S.B."/>
            <person name="Chen Z."/>
            <person name="Dunbar C."/>
            <person name="Freedman E."/>
            <person name="Gearin G."/>
            <person name="Gellesch M."/>
            <person name="Goldberg J."/>
            <person name="Griggs A."/>
            <person name="Gujja S."/>
            <person name="Heiman D."/>
            <person name="Howarth C."/>
            <person name="Larson L."/>
            <person name="Lui A."/>
            <person name="MacDonald P.J.P."/>
            <person name="Montmayeur A."/>
            <person name="Murphy C."/>
            <person name="Neiman D."/>
            <person name="Pearson M."/>
            <person name="Priest M."/>
            <person name="Roberts A."/>
            <person name="Saif S."/>
            <person name="Shea T."/>
            <person name="Shenoy N."/>
            <person name="Sisk P."/>
            <person name="Stolte C."/>
            <person name="Sykes S."/>
            <person name="Wortman J."/>
            <person name="Nusbaum C."/>
            <person name="Birren B."/>
        </authorList>
    </citation>
    <scope>NUCLEOTIDE SEQUENCE [LARGE SCALE GENOMIC DNA]</scope>
    <source>
        <strain evidence="14 15">ATCC 51276</strain>
    </source>
</reference>
<comment type="caution">
    <text evidence="14">The sequence shown here is derived from an EMBL/GenBank/DDBJ whole genome shotgun (WGS) entry which is preliminary data.</text>
</comment>
<feature type="domain" description="Penicillin-binding protein transpeptidase" evidence="12">
    <location>
        <begin position="612"/>
        <end position="931"/>
    </location>
</feature>
<keyword evidence="15" id="KW-1185">Reference proteome</keyword>
<dbReference type="GO" id="GO:0008360">
    <property type="term" value="P:regulation of cell shape"/>
    <property type="evidence" value="ECO:0007669"/>
    <property type="project" value="UniProtKB-KW"/>
</dbReference>
<keyword evidence="8 11" id="KW-1133">Transmembrane helix</keyword>
<feature type="transmembrane region" description="Helical" evidence="11">
    <location>
        <begin position="21"/>
        <end position="40"/>
    </location>
</feature>
<dbReference type="RefSeq" id="WP_005540057.1">
    <property type="nucleotide sequence ID" value="NZ_JH378830.1"/>
</dbReference>
<dbReference type="InterPro" id="IPR012338">
    <property type="entry name" value="Beta-lactam/transpept-like"/>
</dbReference>
<evidence type="ECO:0000256" key="8">
    <source>
        <dbReference type="ARBA" id="ARBA00022989"/>
    </source>
</evidence>
<evidence type="ECO:0000256" key="6">
    <source>
        <dbReference type="ARBA" id="ARBA00022960"/>
    </source>
</evidence>
<evidence type="ECO:0000256" key="10">
    <source>
        <dbReference type="ARBA" id="ARBA00023316"/>
    </source>
</evidence>
<evidence type="ECO:0000256" key="5">
    <source>
        <dbReference type="ARBA" id="ARBA00022692"/>
    </source>
</evidence>
<dbReference type="STRING" id="679200.HMPREF9333_00824"/>
<dbReference type="PANTHER" id="PTHR30627">
    <property type="entry name" value="PEPTIDOGLYCAN D,D-TRANSPEPTIDASE"/>
    <property type="match status" value="1"/>
</dbReference>
<dbReference type="PATRIC" id="fig|679200.3.peg.870"/>
<comment type="similarity">
    <text evidence="3">Belongs to the transpeptidase family.</text>
</comment>
<dbReference type="EMBL" id="ACZL01000014">
    <property type="protein sequence ID" value="EHI56042.1"/>
    <property type="molecule type" value="Genomic_DNA"/>
</dbReference>
<dbReference type="Gene3D" id="3.40.710.10">
    <property type="entry name" value="DD-peptidase/beta-lactamase superfamily"/>
    <property type="match status" value="1"/>
</dbReference>
<dbReference type="PANTHER" id="PTHR30627:SF2">
    <property type="entry name" value="PEPTIDOGLYCAN D,D-TRANSPEPTIDASE MRDA"/>
    <property type="match status" value="1"/>
</dbReference>
<dbReference type="AlphaFoldDB" id="G5GGY4"/>
<evidence type="ECO:0000256" key="9">
    <source>
        <dbReference type="ARBA" id="ARBA00023136"/>
    </source>
</evidence>
<dbReference type="GO" id="GO:0071555">
    <property type="term" value="P:cell wall organization"/>
    <property type="evidence" value="ECO:0007669"/>
    <property type="project" value="UniProtKB-KW"/>
</dbReference>
<keyword evidence="5 11" id="KW-0812">Transmembrane</keyword>
<evidence type="ECO:0008006" key="16">
    <source>
        <dbReference type="Google" id="ProtNLM"/>
    </source>
</evidence>
<evidence type="ECO:0000259" key="13">
    <source>
        <dbReference type="Pfam" id="PF03717"/>
    </source>
</evidence>
<evidence type="ECO:0000259" key="12">
    <source>
        <dbReference type="Pfam" id="PF00905"/>
    </source>
</evidence>
<dbReference type="InterPro" id="IPR050515">
    <property type="entry name" value="Beta-lactam/transpept"/>
</dbReference>
<dbReference type="GO" id="GO:0071972">
    <property type="term" value="F:peptidoglycan L,D-transpeptidase activity"/>
    <property type="evidence" value="ECO:0007669"/>
    <property type="project" value="TreeGrafter"/>
</dbReference>
<evidence type="ECO:0000256" key="7">
    <source>
        <dbReference type="ARBA" id="ARBA00022984"/>
    </source>
</evidence>
<proteinExistence type="inferred from homology"/>
<evidence type="ECO:0000256" key="11">
    <source>
        <dbReference type="SAM" id="Phobius"/>
    </source>
</evidence>
<dbReference type="InterPro" id="IPR001460">
    <property type="entry name" value="PCN-bd_Tpept"/>
</dbReference>
<dbReference type="GO" id="GO:0005886">
    <property type="term" value="C:plasma membrane"/>
    <property type="evidence" value="ECO:0007669"/>
    <property type="project" value="UniProtKB-SubCell"/>
</dbReference>
<comment type="subcellular location">
    <subcellularLocation>
        <location evidence="2">Cell membrane</location>
    </subcellularLocation>
    <subcellularLocation>
        <location evidence="1">Membrane</location>
        <topology evidence="1">Single-pass membrane protein</topology>
    </subcellularLocation>
</comment>
<dbReference type="SUPFAM" id="SSF56601">
    <property type="entry name" value="beta-lactamase/transpeptidase-like"/>
    <property type="match status" value="1"/>
</dbReference>
<dbReference type="eggNOG" id="COG0768">
    <property type="taxonomic scope" value="Bacteria"/>
</dbReference>
<protein>
    <recommendedName>
        <fullName evidence="16">Penicillin-binding protein transpeptidase domain-containing protein</fullName>
    </recommendedName>
</protein>
<gene>
    <name evidence="14" type="ORF">HMPREF9333_00824</name>
</gene>
<feature type="domain" description="Penicillin-binding protein dimerisation" evidence="13">
    <location>
        <begin position="65"/>
        <end position="325"/>
    </location>
</feature>
<organism evidence="14 15">
    <name type="scientific">Johnsonella ignava ATCC 51276</name>
    <dbReference type="NCBI Taxonomy" id="679200"/>
    <lineage>
        <taxon>Bacteria</taxon>
        <taxon>Bacillati</taxon>
        <taxon>Bacillota</taxon>
        <taxon>Clostridia</taxon>
        <taxon>Lachnospirales</taxon>
        <taxon>Lachnospiraceae</taxon>
        <taxon>Johnsonella</taxon>
    </lineage>
</organism>
<keyword evidence="10" id="KW-0961">Cell wall biogenesis/degradation</keyword>
<dbReference type="HOGENOM" id="CLU_009289_1_1_9"/>
<evidence type="ECO:0000256" key="2">
    <source>
        <dbReference type="ARBA" id="ARBA00004236"/>
    </source>
</evidence>
<dbReference type="Gene3D" id="3.30.1390.30">
    <property type="entry name" value="Penicillin-binding protein 2a, domain 3"/>
    <property type="match status" value="1"/>
</dbReference>
<name>G5GGY4_9FIRM</name>
<sequence length="957" mass="107641">MLRDFLEILNDLRKKILSSRIIMLIIIHSILVFILAAKLFNLQLVKGRDFQEQYVQKTEKKVLLPASRGNIYDRNGNLLAYNELAYGVTIMETGYYNTNGLNLMVLRLVRLLEKHGEHINVTVPIEIDTDGNYEFTFSTDIAKKRFLRDFYGLKSIDELDKNDKTKSDITAYELIERANARYRLNDMKDEHENAVEISQQENLNIINIRYAMAGSRYHRYTPTNIVKNISEDTKTDILENTGNLIGVEIETEINRVYNDSIYFSSVVGYIGKVQGDRLEELKKDNPEFEDDDNVGIIGVEQSMESELRGTKGSKTMIVDYLGHIMVVSYETPAISGNNVYLTIDRELQIGTYHLVEQQLAGILASKLDIADDPNTDKTDSTERKIPIKNAYFQLINNDVLSMDAFSRADASDIEKGIFDKFTQYRQKSMDEIRAELISPDARIMNMLESDKKAFMYYLYETIANSSQKLIVDEKIDTNADYYLKWKADEISLRDFLYAGISNSWIDTSKLNINSKYSNADDIYIALIDYALGLMKDDKEFSKLIYKYMIKQGSVTGRELCLSLYYQGILNYDEAAINALSSSGENYAFNFMIDKIKRIEITPAQLALEPCTGGAVVVDTNTGEIKALVSYPGYDSNKLVNSIDNTYFAKLLTDQSQPLYNNATQAKKAPGSTFKPIVAVAGIEENVISPYDTVDCTGNYDIITPPIKCWIYPGHHGKLNVVGAIQNSCNFYFVDIGHRLSLQNNGEYSAELGLSRLRKYASLFGLDHKSGVELVETEPEISNENPEPSAIGQGTHSFANVQLARYVAAVASRGNVFELSVVNKITDGGGIILKDYSPNISSHIDIKDSTWEYVHEGMKGVVENGSAKNVFKDLKVSVAGKTGTAQESKTKANHAFFISFAPYSKPEIAVTVNIPFGYSSSNAAAVAKNIYKLYFGFSTLEEIENSEAARVFDIRRED</sequence>
<accession>G5GGY4</accession>
<keyword evidence="9 11" id="KW-0472">Membrane</keyword>
<dbReference type="InterPro" id="IPR005311">
    <property type="entry name" value="PBP_dimer"/>
</dbReference>
<evidence type="ECO:0000256" key="1">
    <source>
        <dbReference type="ARBA" id="ARBA00004167"/>
    </source>
</evidence>
<keyword evidence="4" id="KW-1003">Cell membrane</keyword>
<dbReference type="InterPro" id="IPR036138">
    <property type="entry name" value="PBP_dimer_sf"/>
</dbReference>